<dbReference type="AlphaFoldDB" id="A0A286UUV5"/>
<evidence type="ECO:0000313" key="3">
    <source>
        <dbReference type="Proteomes" id="UP000217199"/>
    </source>
</evidence>
<feature type="compositionally biased region" description="Polar residues" evidence="1">
    <location>
        <begin position="85"/>
        <end position="106"/>
    </location>
</feature>
<feature type="region of interest" description="Disordered" evidence="1">
    <location>
        <begin position="30"/>
        <end position="106"/>
    </location>
</feature>
<gene>
    <name evidence="2" type="ORF">PNOK_0043700</name>
</gene>
<organism evidence="2 3">
    <name type="scientific">Pyrrhoderma noxium</name>
    <dbReference type="NCBI Taxonomy" id="2282107"/>
    <lineage>
        <taxon>Eukaryota</taxon>
        <taxon>Fungi</taxon>
        <taxon>Dikarya</taxon>
        <taxon>Basidiomycota</taxon>
        <taxon>Agaricomycotina</taxon>
        <taxon>Agaricomycetes</taxon>
        <taxon>Hymenochaetales</taxon>
        <taxon>Hymenochaetaceae</taxon>
        <taxon>Pyrrhoderma</taxon>
    </lineage>
</organism>
<evidence type="ECO:0000313" key="2">
    <source>
        <dbReference type="EMBL" id="PAV23369.1"/>
    </source>
</evidence>
<accession>A0A286UUV5</accession>
<dbReference type="EMBL" id="NBII01000001">
    <property type="protein sequence ID" value="PAV23369.1"/>
    <property type="molecule type" value="Genomic_DNA"/>
</dbReference>
<sequence length="106" mass="11699">MPKKNKTFIDTKSAALLLAESVTEAYEKTTREKRAVVHHENQSTSSKKCSPSSAGSKLNKAKEIIRARSAAEKKQKAEARKLANSPRNNPRTKSQTQSQKKAVSFA</sequence>
<name>A0A286UUV5_9AGAM</name>
<evidence type="ECO:0000256" key="1">
    <source>
        <dbReference type="SAM" id="MobiDB-lite"/>
    </source>
</evidence>
<reference evidence="2 3" key="1">
    <citation type="journal article" date="2017" name="Mol. Ecol.">
        <title>Comparative and population genomic landscape of Phellinus noxius: A hypervariable fungus causing root rot in trees.</title>
        <authorList>
            <person name="Chung C.L."/>
            <person name="Lee T.J."/>
            <person name="Akiba M."/>
            <person name="Lee H.H."/>
            <person name="Kuo T.H."/>
            <person name="Liu D."/>
            <person name="Ke H.M."/>
            <person name="Yokoi T."/>
            <person name="Roa M.B."/>
            <person name="Lu M.J."/>
            <person name="Chang Y.Y."/>
            <person name="Ann P.J."/>
            <person name="Tsai J.N."/>
            <person name="Chen C.Y."/>
            <person name="Tzean S.S."/>
            <person name="Ota Y."/>
            <person name="Hattori T."/>
            <person name="Sahashi N."/>
            <person name="Liou R.F."/>
            <person name="Kikuchi T."/>
            <person name="Tsai I.J."/>
        </authorList>
    </citation>
    <scope>NUCLEOTIDE SEQUENCE [LARGE SCALE GENOMIC DNA]</scope>
    <source>
        <strain evidence="2 3">FFPRI411160</strain>
    </source>
</reference>
<dbReference type="InParanoid" id="A0A286UUV5"/>
<feature type="compositionally biased region" description="Low complexity" evidence="1">
    <location>
        <begin position="43"/>
        <end position="57"/>
    </location>
</feature>
<proteinExistence type="predicted"/>
<keyword evidence="3" id="KW-1185">Reference proteome</keyword>
<feature type="compositionally biased region" description="Basic and acidic residues" evidence="1">
    <location>
        <begin position="60"/>
        <end position="81"/>
    </location>
</feature>
<dbReference type="Proteomes" id="UP000217199">
    <property type="component" value="Unassembled WGS sequence"/>
</dbReference>
<comment type="caution">
    <text evidence="2">The sequence shown here is derived from an EMBL/GenBank/DDBJ whole genome shotgun (WGS) entry which is preliminary data.</text>
</comment>
<feature type="compositionally biased region" description="Basic and acidic residues" evidence="1">
    <location>
        <begin position="30"/>
        <end position="41"/>
    </location>
</feature>
<protein>
    <submittedName>
        <fullName evidence="2">Uncharacterized protein</fullName>
    </submittedName>
</protein>